<evidence type="ECO:0000313" key="9">
    <source>
        <dbReference type="Proteomes" id="UP000000379"/>
    </source>
</evidence>
<dbReference type="EMBL" id="CP002049">
    <property type="protein sequence ID" value="ADI14230.1"/>
    <property type="molecule type" value="Genomic_DNA"/>
</dbReference>
<dbReference type="Gene3D" id="3.30.70.1170">
    <property type="entry name" value="Sun protein, domain 3"/>
    <property type="match status" value="1"/>
</dbReference>
<keyword evidence="5 6" id="KW-0694">RNA-binding</keyword>
<dbReference type="PANTHER" id="PTHR22807:SF30">
    <property type="entry name" value="28S RRNA (CYTOSINE(4447)-C(5))-METHYLTRANSFERASE-RELATED"/>
    <property type="match status" value="1"/>
</dbReference>
<organism evidence="8 9">
    <name type="scientific">Truepera radiovictrix (strain DSM 17093 / CIP 108686 / LMG 22925 / RQ-24)</name>
    <dbReference type="NCBI Taxonomy" id="649638"/>
    <lineage>
        <taxon>Bacteria</taxon>
        <taxon>Thermotogati</taxon>
        <taxon>Deinococcota</taxon>
        <taxon>Deinococci</taxon>
        <taxon>Trueperales</taxon>
        <taxon>Trueperaceae</taxon>
        <taxon>Truepera</taxon>
    </lineage>
</organism>
<dbReference type="STRING" id="649638.Trad_1103"/>
<protein>
    <submittedName>
        <fullName evidence="8">Fmu (Sun) domain protein</fullName>
    </submittedName>
</protein>
<dbReference type="PROSITE" id="PS51686">
    <property type="entry name" value="SAM_MT_RSMB_NOP"/>
    <property type="match status" value="1"/>
</dbReference>
<dbReference type="InterPro" id="IPR049560">
    <property type="entry name" value="MeTrfase_RsmB-F_NOP2_cat"/>
</dbReference>
<reference evidence="8 9" key="2">
    <citation type="journal article" date="2011" name="Stand. Genomic Sci.">
        <title>Complete genome sequence of Truepera radiovictrix type strain (RQ-24).</title>
        <authorList>
            <person name="Ivanova N."/>
            <person name="Rohde C."/>
            <person name="Munk C."/>
            <person name="Nolan M."/>
            <person name="Lucas S."/>
            <person name="Del Rio T.G."/>
            <person name="Tice H."/>
            <person name="Deshpande S."/>
            <person name="Cheng J.F."/>
            <person name="Tapia R."/>
            <person name="Han C."/>
            <person name="Goodwin L."/>
            <person name="Pitluck S."/>
            <person name="Liolios K."/>
            <person name="Mavromatis K."/>
            <person name="Mikhailova N."/>
            <person name="Pati A."/>
            <person name="Chen A."/>
            <person name="Palaniappan K."/>
            <person name="Land M."/>
            <person name="Hauser L."/>
            <person name="Chang Y.J."/>
            <person name="Jeffries C.D."/>
            <person name="Brambilla E."/>
            <person name="Rohde M."/>
            <person name="Goker M."/>
            <person name="Tindall B.J."/>
            <person name="Woyke T."/>
            <person name="Bristow J."/>
            <person name="Eisen J.A."/>
            <person name="Markowitz V."/>
            <person name="Hugenholtz P."/>
            <person name="Kyrpides N.C."/>
            <person name="Klenk H.P."/>
            <person name="Lapidus A."/>
        </authorList>
    </citation>
    <scope>NUCLEOTIDE SEQUENCE [LARGE SCALE GENOMIC DNA]</scope>
    <source>
        <strain evidence="9">DSM 17093 / CIP 108686 / LMG 22925 / RQ-24</strain>
    </source>
</reference>
<dbReference type="PANTHER" id="PTHR22807">
    <property type="entry name" value="NOP2 YEAST -RELATED NOL1/NOP2/FMU SUN DOMAIN-CONTAINING"/>
    <property type="match status" value="1"/>
</dbReference>
<sequence>MSLPLEFRTRMQALLGGEAEALFGALQGPPHVGLRVNTLKSAPERFEALSPWPLERLPWCRSGYRLRVPEGAPRPGLHPLHAAGVYYLQEPSAMAVAEAVAPEPGAWVLDLAAAPGGKATHLGALLRGSGLLVANEVVPGRVRALGENLERCGVPNALLVSEPVERLAARWGGLFDYVLLDAPCSGEGMFRKSDDALAMWSTATVARCALRQRALLGEAAALVKPGGVLVYSTCTFAPEENEGAVAAFLRAHPEFTLAPLTLPGAAPGRPDWAADEADASLAHAARFWPHRAPGEGHFVARLHRAPEGTPPSGARAPRRPPALPRPVRDAWEAFCRDTFRAAPPFADRALELQGERLVALPEAAPEGRGLRVLRSGLWLGTPKKGRFEPSHSLALALPPEAVAAARQLELAPEDPRLGSYRRGEVVESSGEDGWLLVTTLGFALGWGRRVKGTVKNFYPRGLRLTG</sequence>
<evidence type="ECO:0000256" key="1">
    <source>
        <dbReference type="ARBA" id="ARBA00022490"/>
    </source>
</evidence>
<dbReference type="eggNOG" id="COG3270">
    <property type="taxonomic scope" value="Bacteria"/>
</dbReference>
<dbReference type="Pfam" id="PF13636">
    <property type="entry name" value="Methyltranf_PUA"/>
    <property type="match status" value="1"/>
</dbReference>
<dbReference type="GO" id="GO:0008173">
    <property type="term" value="F:RNA methyltransferase activity"/>
    <property type="evidence" value="ECO:0007669"/>
    <property type="project" value="InterPro"/>
</dbReference>
<dbReference type="RefSeq" id="WP_013177601.1">
    <property type="nucleotide sequence ID" value="NC_014221.1"/>
</dbReference>
<accession>D7CVW7</accession>
<keyword evidence="1" id="KW-0963">Cytoplasm</keyword>
<dbReference type="KEGG" id="tra:Trad_1103"/>
<evidence type="ECO:0000256" key="5">
    <source>
        <dbReference type="ARBA" id="ARBA00022884"/>
    </source>
</evidence>
<keyword evidence="2 6" id="KW-0489">Methyltransferase</keyword>
<evidence type="ECO:0000256" key="4">
    <source>
        <dbReference type="ARBA" id="ARBA00022691"/>
    </source>
</evidence>
<evidence type="ECO:0000256" key="6">
    <source>
        <dbReference type="PROSITE-ProRule" id="PRU01023"/>
    </source>
</evidence>
<dbReference type="HOGENOM" id="CLU_005316_6_1_0"/>
<dbReference type="Gene3D" id="3.40.50.150">
    <property type="entry name" value="Vaccinia Virus protein VP39"/>
    <property type="match status" value="1"/>
</dbReference>
<dbReference type="Pfam" id="PF17126">
    <property type="entry name" value="RsmF_methylt_CI"/>
    <property type="match status" value="1"/>
</dbReference>
<dbReference type="PRINTS" id="PR02008">
    <property type="entry name" value="RCMTFAMILY"/>
</dbReference>
<keyword evidence="3 6" id="KW-0808">Transferase</keyword>
<dbReference type="InterPro" id="IPR031340">
    <property type="entry name" value="RsmF_methylt_CI"/>
</dbReference>
<dbReference type="InterPro" id="IPR029063">
    <property type="entry name" value="SAM-dependent_MTases_sf"/>
</dbReference>
<dbReference type="AlphaFoldDB" id="D7CVW7"/>
<dbReference type="InterPro" id="IPR001678">
    <property type="entry name" value="MeTrfase_RsmB-F_NOP2_dom"/>
</dbReference>
<dbReference type="Pfam" id="PF17125">
    <property type="entry name" value="Methyltr_RsmF_N"/>
    <property type="match status" value="1"/>
</dbReference>
<evidence type="ECO:0000313" key="8">
    <source>
        <dbReference type="EMBL" id="ADI14230.1"/>
    </source>
</evidence>
<evidence type="ECO:0000259" key="7">
    <source>
        <dbReference type="PROSITE" id="PS51686"/>
    </source>
</evidence>
<dbReference type="GO" id="GO:0003723">
    <property type="term" value="F:RNA binding"/>
    <property type="evidence" value="ECO:0007669"/>
    <property type="project" value="UniProtKB-UniRule"/>
</dbReference>
<dbReference type="eggNOG" id="COG0144">
    <property type="taxonomic scope" value="Bacteria"/>
</dbReference>
<dbReference type="InterPro" id="IPR031341">
    <property type="entry name" value="Methyltr_RsmF_N"/>
</dbReference>
<dbReference type="Pfam" id="PF01189">
    <property type="entry name" value="Methyltr_RsmB-F"/>
    <property type="match status" value="1"/>
</dbReference>
<keyword evidence="4 6" id="KW-0949">S-adenosyl-L-methionine</keyword>
<dbReference type="CDD" id="cd02440">
    <property type="entry name" value="AdoMet_MTases"/>
    <property type="match status" value="1"/>
</dbReference>
<feature type="binding site" evidence="6">
    <location>
        <position position="136"/>
    </location>
    <ligand>
        <name>S-adenosyl-L-methionine</name>
        <dbReference type="ChEBI" id="CHEBI:59789"/>
    </ligand>
</feature>
<dbReference type="GO" id="GO:0001510">
    <property type="term" value="P:RNA methylation"/>
    <property type="evidence" value="ECO:0007669"/>
    <property type="project" value="InterPro"/>
</dbReference>
<dbReference type="CDD" id="cd21147">
    <property type="entry name" value="RsmF_methylt_CTD1"/>
    <property type="match status" value="1"/>
</dbReference>
<feature type="domain" description="SAM-dependent MTase RsmB/NOP-type" evidence="7">
    <location>
        <begin position="22"/>
        <end position="305"/>
    </location>
</feature>
<feature type="binding site" evidence="6">
    <location>
        <begin position="112"/>
        <end position="118"/>
    </location>
    <ligand>
        <name>S-adenosyl-L-methionine</name>
        <dbReference type="ChEBI" id="CHEBI:59789"/>
    </ligand>
</feature>
<gene>
    <name evidence="8" type="ordered locus">Trad_1103</name>
</gene>
<keyword evidence="9" id="KW-1185">Reference proteome</keyword>
<dbReference type="SUPFAM" id="SSF53335">
    <property type="entry name" value="S-adenosyl-L-methionine-dependent methyltransferases"/>
    <property type="match status" value="1"/>
</dbReference>
<dbReference type="InterPro" id="IPR027391">
    <property type="entry name" value="Nol1_Nop2_Fmu_2"/>
</dbReference>
<feature type="active site" description="Nucleophile" evidence="6">
    <location>
        <position position="234"/>
    </location>
</feature>
<feature type="binding site" evidence="6">
    <location>
        <position position="181"/>
    </location>
    <ligand>
        <name>S-adenosyl-L-methionine</name>
        <dbReference type="ChEBI" id="CHEBI:59789"/>
    </ligand>
</feature>
<comment type="caution">
    <text evidence="6">Lacks conserved residue(s) required for the propagation of feature annotation.</text>
</comment>
<dbReference type="Proteomes" id="UP000000379">
    <property type="component" value="Chromosome"/>
</dbReference>
<dbReference type="InterPro" id="IPR023267">
    <property type="entry name" value="RCMT"/>
</dbReference>
<comment type="similarity">
    <text evidence="6">Belongs to the class I-like SAM-binding methyltransferase superfamily. RsmB/NOP family.</text>
</comment>
<dbReference type="Gene3D" id="2.30.130.60">
    <property type="match status" value="1"/>
</dbReference>
<reference evidence="9" key="1">
    <citation type="submission" date="2010-05" db="EMBL/GenBank/DDBJ databases">
        <title>The complete genome of Truepera radiovictris DSM 17093.</title>
        <authorList>
            <consortium name="US DOE Joint Genome Institute (JGI-PGF)"/>
            <person name="Lucas S."/>
            <person name="Copeland A."/>
            <person name="Lapidus A."/>
            <person name="Glavina del Rio T."/>
            <person name="Dalin E."/>
            <person name="Tice H."/>
            <person name="Bruce D."/>
            <person name="Goodwin L."/>
            <person name="Pitluck S."/>
            <person name="Kyrpides N."/>
            <person name="Mavromatis K."/>
            <person name="Ovchinnikova G."/>
            <person name="Munk A.C."/>
            <person name="Detter J.C."/>
            <person name="Han C."/>
            <person name="Tapia R."/>
            <person name="Land M."/>
            <person name="Hauser L."/>
            <person name="Markowitz V."/>
            <person name="Cheng J.-F."/>
            <person name="Hugenholtz P."/>
            <person name="Woyke T."/>
            <person name="Wu D."/>
            <person name="Tindall B."/>
            <person name="Pomrenke H.G."/>
            <person name="Brambilla E."/>
            <person name="Klenk H.-P."/>
            <person name="Eisen J.A."/>
        </authorList>
    </citation>
    <scope>NUCLEOTIDE SEQUENCE [LARGE SCALE GENOMIC DNA]</scope>
    <source>
        <strain evidence="9">DSM 17093 / CIP 108686 / LMG 22925 / RQ-24</strain>
    </source>
</reference>
<proteinExistence type="inferred from homology"/>
<evidence type="ECO:0000256" key="3">
    <source>
        <dbReference type="ARBA" id="ARBA00022679"/>
    </source>
</evidence>
<name>D7CVW7_TRURR</name>
<evidence type="ECO:0000256" key="2">
    <source>
        <dbReference type="ARBA" id="ARBA00022603"/>
    </source>
</evidence>